<organism evidence="1 2">
    <name type="scientific">Cryptolaemus montrouzieri</name>
    <dbReference type="NCBI Taxonomy" id="559131"/>
    <lineage>
        <taxon>Eukaryota</taxon>
        <taxon>Metazoa</taxon>
        <taxon>Ecdysozoa</taxon>
        <taxon>Arthropoda</taxon>
        <taxon>Hexapoda</taxon>
        <taxon>Insecta</taxon>
        <taxon>Pterygota</taxon>
        <taxon>Neoptera</taxon>
        <taxon>Endopterygota</taxon>
        <taxon>Coleoptera</taxon>
        <taxon>Polyphaga</taxon>
        <taxon>Cucujiformia</taxon>
        <taxon>Coccinelloidea</taxon>
        <taxon>Coccinellidae</taxon>
        <taxon>Scymninae</taxon>
        <taxon>Scymnini</taxon>
        <taxon>Cryptolaemus</taxon>
    </lineage>
</organism>
<dbReference type="AlphaFoldDB" id="A0ABD2NZ70"/>
<reference evidence="1 2" key="1">
    <citation type="journal article" date="2021" name="BMC Biol.">
        <title>Horizontally acquired antibacterial genes associated with adaptive radiation of ladybird beetles.</title>
        <authorList>
            <person name="Li H.S."/>
            <person name="Tang X.F."/>
            <person name="Huang Y.H."/>
            <person name="Xu Z.Y."/>
            <person name="Chen M.L."/>
            <person name="Du X.Y."/>
            <person name="Qiu B.Y."/>
            <person name="Chen P.T."/>
            <person name="Zhang W."/>
            <person name="Slipinski A."/>
            <person name="Escalona H.E."/>
            <person name="Waterhouse R.M."/>
            <person name="Zwick A."/>
            <person name="Pang H."/>
        </authorList>
    </citation>
    <scope>NUCLEOTIDE SEQUENCE [LARGE SCALE GENOMIC DNA]</scope>
    <source>
        <strain evidence="1">SYSU2018</strain>
    </source>
</reference>
<protein>
    <submittedName>
        <fullName evidence="1">Uncharacterized protein</fullName>
    </submittedName>
</protein>
<dbReference type="Proteomes" id="UP001516400">
    <property type="component" value="Unassembled WGS sequence"/>
</dbReference>
<accession>A0ABD2NZ70</accession>
<evidence type="ECO:0000313" key="1">
    <source>
        <dbReference type="EMBL" id="KAL3283764.1"/>
    </source>
</evidence>
<evidence type="ECO:0000313" key="2">
    <source>
        <dbReference type="Proteomes" id="UP001516400"/>
    </source>
</evidence>
<sequence length="150" mass="17038">MNKTIKSELVLVKKELLEIKNRNEVNPENILKEVLERSVKSNNVIIFDLVESNNDDIRERIKQDVDLVKELLAAADIAPEQVSKVLRLGKKGKVPKNRPTKVVFTNSAAASKALLLRSNIIETCKSKISLQSDQTEMQRNHYRTVCSQLE</sequence>
<name>A0ABD2NZ70_9CUCU</name>
<gene>
    <name evidence="1" type="ORF">HHI36_017934</name>
</gene>
<comment type="caution">
    <text evidence="1">The sequence shown here is derived from an EMBL/GenBank/DDBJ whole genome shotgun (WGS) entry which is preliminary data.</text>
</comment>
<proteinExistence type="predicted"/>
<dbReference type="EMBL" id="JABFTP020000165">
    <property type="protein sequence ID" value="KAL3283764.1"/>
    <property type="molecule type" value="Genomic_DNA"/>
</dbReference>
<keyword evidence="2" id="KW-1185">Reference proteome</keyword>